<reference evidence="1" key="2">
    <citation type="journal article" date="2021" name="Int. J. Syst. Evol. Microbiol.">
        <title>Geomonas silvestris sp. nov., Geomonas paludis sp. nov. and Geomonas limicola sp. nov., isolated from terrestrial environments, and emended description of the genus Geomonas.</title>
        <authorList>
            <person name="Itoh H."/>
            <person name="Xu Z."/>
            <person name="Masuda Y."/>
            <person name="Ushijima N."/>
            <person name="Hayakawa C."/>
            <person name="Shiratori Y."/>
            <person name="Senoo K."/>
        </authorList>
    </citation>
    <scope>NUCLEOTIDE SEQUENCE</scope>
    <source>
        <strain evidence="1">Red736</strain>
    </source>
</reference>
<gene>
    <name evidence="1" type="ORF">GMPD_38110</name>
    <name evidence="2" type="ORF">M1B72_02680</name>
</gene>
<organism evidence="1 3">
    <name type="scientific">Geomonas paludis</name>
    <dbReference type="NCBI Taxonomy" id="2740185"/>
    <lineage>
        <taxon>Bacteria</taxon>
        <taxon>Pseudomonadati</taxon>
        <taxon>Thermodesulfobacteriota</taxon>
        <taxon>Desulfuromonadia</taxon>
        <taxon>Geobacterales</taxon>
        <taxon>Geobacteraceae</taxon>
        <taxon>Geomonas</taxon>
    </lineage>
</organism>
<dbReference type="InterPro" id="IPR017642">
    <property type="entry name" value="DNA_S_mod_DndB"/>
</dbReference>
<proteinExistence type="predicted"/>
<keyword evidence="4" id="KW-1185">Reference proteome</keyword>
<accession>A0A6V8N0C6</accession>
<name>A0A6V8N0C6_9BACT</name>
<sequence length="355" mass="39903">MQHFTYNAITPKQSSVSSVFAFSAPVHDIFRFATIDRIGRDVEGHLHGFQRPQVATHIREICDYLAKEDAILPNAIVVAFTSGVGVSPSKIDGVSKLTITVNDEPHGLVVDGQQRLSALSQIPNKDFEVLVSCIVCPSEDELRRQFILINNTKPLPKSLIYELLPTVDGLPPRLSSRSTASTLTERLNFDENSFIQNKIKMHTNPDGIIQDTIIQRVAINSLENGALREVVNQQDGMEISFQLLSDFYQAVAETFPEAWFRQTPRSSRLVHGAGIIAMGYVMEYLYFSMDARSVEDFKAGLRLLEGKTAWTNGEWDFGDRKAKWNELQNLNRDWMALSNYLVTAIKKALRELQAA</sequence>
<dbReference type="EMBL" id="BLXY01000013">
    <property type="protein sequence ID" value="GFO65892.1"/>
    <property type="molecule type" value="Genomic_DNA"/>
</dbReference>
<dbReference type="NCBIfam" id="TIGR03187">
    <property type="entry name" value="DGQHR"/>
    <property type="match status" value="1"/>
</dbReference>
<dbReference type="Pfam" id="PF14072">
    <property type="entry name" value="DndB"/>
    <property type="match status" value="1"/>
</dbReference>
<protein>
    <submittedName>
        <fullName evidence="2">DGQHR domain-containing protein</fullName>
    </submittedName>
</protein>
<dbReference type="AlphaFoldDB" id="A0A6V8N0C6"/>
<reference evidence="3" key="1">
    <citation type="submission" date="2020-06" db="EMBL/GenBank/DDBJ databases">
        <title>Draft genomic sequecing of Geomonas sp. Red736.</title>
        <authorList>
            <person name="Itoh H."/>
            <person name="Xu Z.X."/>
            <person name="Ushijima N."/>
            <person name="Masuda Y."/>
            <person name="Shiratori Y."/>
            <person name="Senoo K."/>
        </authorList>
    </citation>
    <scope>NUCLEOTIDE SEQUENCE [LARGE SCALE GENOMIC DNA]</scope>
    <source>
        <strain evidence="3">Red736</strain>
    </source>
</reference>
<dbReference type="RefSeq" id="WP_183350368.1">
    <property type="nucleotide sequence ID" value="NZ_BLXY01000013.1"/>
</dbReference>
<evidence type="ECO:0000313" key="1">
    <source>
        <dbReference type="EMBL" id="GFO65892.1"/>
    </source>
</evidence>
<evidence type="ECO:0000313" key="2">
    <source>
        <dbReference type="EMBL" id="UPU36629.1"/>
    </source>
</evidence>
<evidence type="ECO:0000313" key="3">
    <source>
        <dbReference type="Proteomes" id="UP000568888"/>
    </source>
</evidence>
<evidence type="ECO:0000313" key="4">
    <source>
        <dbReference type="Proteomes" id="UP000831485"/>
    </source>
</evidence>
<dbReference type="InterPro" id="IPR017601">
    <property type="entry name" value="DGQHR-contain_dom"/>
</dbReference>
<dbReference type="EMBL" id="CP096574">
    <property type="protein sequence ID" value="UPU36629.1"/>
    <property type="molecule type" value="Genomic_DNA"/>
</dbReference>
<dbReference type="Proteomes" id="UP000568888">
    <property type="component" value="Unassembled WGS sequence"/>
</dbReference>
<dbReference type="Proteomes" id="UP000831485">
    <property type="component" value="Chromosome"/>
</dbReference>
<reference evidence="2" key="3">
    <citation type="submission" date="2022-04" db="EMBL/GenBank/DDBJ databases">
        <authorList>
            <person name="Liu G."/>
        </authorList>
    </citation>
    <scope>NUCLEOTIDE SEQUENCE</scope>
    <source>
        <strain evidence="2">RG22</strain>
    </source>
</reference>
<dbReference type="NCBIfam" id="NF041060">
    <property type="entry name" value="DpdB"/>
    <property type="match status" value="1"/>
</dbReference>
<dbReference type="CDD" id="cd16413">
    <property type="entry name" value="DGQHR_domain"/>
    <property type="match status" value="1"/>
</dbReference>